<reference evidence="1" key="2">
    <citation type="submission" date="2022-06" db="UniProtKB">
        <authorList>
            <consortium name="EnsemblMetazoa"/>
        </authorList>
    </citation>
    <scope>IDENTIFICATION</scope>
    <source>
        <strain evidence="1">DF5081</strain>
    </source>
</reference>
<name>A0A8R1DXJ7_CAEJA</name>
<sequence>MFCCGICSEPVKQLLDDSEETEKWLNFEIESAVICAHCVIEGHQGGEHKIIKLPLIHRKYQSLIEFSNAQKKKMELEIQFSNLLNTLTLHKERIESYQSKISEMSKLAINSRGEANHSVVFGDFKKCLDEAETAIQTLPIHLHKDFDKKQESCEQ</sequence>
<keyword evidence="2" id="KW-1185">Reference proteome</keyword>
<accession>A0A8R1DXJ7</accession>
<proteinExistence type="predicted"/>
<evidence type="ECO:0000313" key="2">
    <source>
        <dbReference type="Proteomes" id="UP000005237"/>
    </source>
</evidence>
<evidence type="ECO:0000313" key="1">
    <source>
        <dbReference type="EnsemblMetazoa" id="CJA14286.1"/>
    </source>
</evidence>
<reference evidence="2" key="1">
    <citation type="submission" date="2010-08" db="EMBL/GenBank/DDBJ databases">
        <authorList>
            <consortium name="Caenorhabditis japonica Sequencing Consortium"/>
            <person name="Wilson R.K."/>
        </authorList>
    </citation>
    <scope>NUCLEOTIDE SEQUENCE [LARGE SCALE GENOMIC DNA]</scope>
    <source>
        <strain evidence="2">DF5081</strain>
    </source>
</reference>
<protein>
    <submittedName>
        <fullName evidence="1">Uncharacterized protein</fullName>
    </submittedName>
</protein>
<dbReference type="EnsemblMetazoa" id="CJA14286.1">
    <property type="protein sequence ID" value="CJA14286.1"/>
    <property type="gene ID" value="WBGene00133490"/>
</dbReference>
<dbReference type="Proteomes" id="UP000005237">
    <property type="component" value="Unassembled WGS sequence"/>
</dbReference>
<dbReference type="AlphaFoldDB" id="A0A8R1DXJ7"/>
<organism evidence="1 2">
    <name type="scientific">Caenorhabditis japonica</name>
    <dbReference type="NCBI Taxonomy" id="281687"/>
    <lineage>
        <taxon>Eukaryota</taxon>
        <taxon>Metazoa</taxon>
        <taxon>Ecdysozoa</taxon>
        <taxon>Nematoda</taxon>
        <taxon>Chromadorea</taxon>
        <taxon>Rhabditida</taxon>
        <taxon>Rhabditina</taxon>
        <taxon>Rhabditomorpha</taxon>
        <taxon>Rhabditoidea</taxon>
        <taxon>Rhabditidae</taxon>
        <taxon>Peloderinae</taxon>
        <taxon>Caenorhabditis</taxon>
    </lineage>
</organism>